<dbReference type="InterPro" id="IPR014729">
    <property type="entry name" value="Rossmann-like_a/b/a_fold"/>
</dbReference>
<evidence type="ECO:0000256" key="6">
    <source>
        <dbReference type="ARBA" id="ARBA00023146"/>
    </source>
</evidence>
<evidence type="ECO:0000256" key="3">
    <source>
        <dbReference type="ARBA" id="ARBA00022741"/>
    </source>
</evidence>
<dbReference type="InterPro" id="IPR020059">
    <property type="entry name" value="Glu/Gln-tRNA-synth_Ib_codon-bd"/>
</dbReference>
<comment type="caution">
    <text evidence="11">The sequence shown here is derived from an EMBL/GenBank/DDBJ whole genome shotgun (WGS) entry which is preliminary data.</text>
</comment>
<dbReference type="NCBIfam" id="TIGR00440">
    <property type="entry name" value="glnS"/>
    <property type="match status" value="1"/>
</dbReference>
<dbReference type="InterPro" id="IPR020056">
    <property type="entry name" value="Rbsml_bL25/Gln-tRNA_synth_N"/>
</dbReference>
<dbReference type="FunFam" id="3.40.50.620:FF:000037">
    <property type="entry name" value="Glutamine--tRNA ligase cytoplasmic"/>
    <property type="match status" value="1"/>
</dbReference>
<evidence type="ECO:0000256" key="4">
    <source>
        <dbReference type="ARBA" id="ARBA00022840"/>
    </source>
</evidence>
<keyword evidence="2" id="KW-0436">Ligase</keyword>
<dbReference type="PROSITE" id="PS00178">
    <property type="entry name" value="AA_TRNA_LIGASE_I"/>
    <property type="match status" value="1"/>
</dbReference>
<dbReference type="GO" id="GO:0005829">
    <property type="term" value="C:cytosol"/>
    <property type="evidence" value="ECO:0007669"/>
    <property type="project" value="TreeGrafter"/>
</dbReference>
<dbReference type="GO" id="GO:0005524">
    <property type="term" value="F:ATP binding"/>
    <property type="evidence" value="ECO:0007669"/>
    <property type="project" value="UniProtKB-KW"/>
</dbReference>
<evidence type="ECO:0000256" key="1">
    <source>
        <dbReference type="ARBA" id="ARBA00022490"/>
    </source>
</evidence>
<keyword evidence="6" id="KW-0030">Aminoacyl-tRNA synthetase</keyword>
<proteinExistence type="inferred from homology"/>
<dbReference type="Pfam" id="PF20974">
    <property type="entry name" value="tRNA-synt_1c_C2"/>
    <property type="match status" value="1"/>
</dbReference>
<evidence type="ECO:0000259" key="8">
    <source>
        <dbReference type="Pfam" id="PF00749"/>
    </source>
</evidence>
<dbReference type="GO" id="GO:0004819">
    <property type="term" value="F:glutamine-tRNA ligase activity"/>
    <property type="evidence" value="ECO:0007669"/>
    <property type="project" value="InterPro"/>
</dbReference>
<name>A0A0F9YGL5_9ZZZZ</name>
<dbReference type="FunFam" id="2.40.240.10:FF:000001">
    <property type="entry name" value="Glutamine--tRNA ligase"/>
    <property type="match status" value="1"/>
</dbReference>
<dbReference type="Gene3D" id="3.40.50.620">
    <property type="entry name" value="HUPs"/>
    <property type="match status" value="1"/>
</dbReference>
<keyword evidence="4" id="KW-0067">ATP-binding</keyword>
<protein>
    <recommendedName>
        <fullName evidence="12">Glutamine--tRNA ligase</fullName>
    </recommendedName>
</protein>
<dbReference type="CDD" id="cd00807">
    <property type="entry name" value="GlnRS_core"/>
    <property type="match status" value="1"/>
</dbReference>
<evidence type="ECO:0000259" key="9">
    <source>
        <dbReference type="Pfam" id="PF03950"/>
    </source>
</evidence>
<keyword evidence="3" id="KW-0547">Nucleotide-binding</keyword>
<feature type="domain" description="tRNA synthetases class I (E and Q) anti-codon binding" evidence="10">
    <location>
        <begin position="467"/>
        <end position="543"/>
    </location>
</feature>
<dbReference type="Pfam" id="PF03950">
    <property type="entry name" value="tRNA-synt_1c_C"/>
    <property type="match status" value="1"/>
</dbReference>
<reference evidence="11" key="1">
    <citation type="journal article" date="2015" name="Nature">
        <title>Complex archaea that bridge the gap between prokaryotes and eukaryotes.</title>
        <authorList>
            <person name="Spang A."/>
            <person name="Saw J.H."/>
            <person name="Jorgensen S.L."/>
            <person name="Zaremba-Niedzwiedzka K."/>
            <person name="Martijn J."/>
            <person name="Lind A.E."/>
            <person name="van Eijk R."/>
            <person name="Schleper C."/>
            <person name="Guy L."/>
            <person name="Ettema T.J."/>
        </authorList>
    </citation>
    <scope>NUCLEOTIDE SEQUENCE</scope>
</reference>
<organism evidence="11">
    <name type="scientific">marine sediment metagenome</name>
    <dbReference type="NCBI Taxonomy" id="412755"/>
    <lineage>
        <taxon>unclassified sequences</taxon>
        <taxon>metagenomes</taxon>
        <taxon>ecological metagenomes</taxon>
    </lineage>
</organism>
<evidence type="ECO:0000256" key="2">
    <source>
        <dbReference type="ARBA" id="ARBA00022598"/>
    </source>
</evidence>
<evidence type="ECO:0000256" key="7">
    <source>
        <dbReference type="SAM" id="MobiDB-lite"/>
    </source>
</evidence>
<evidence type="ECO:0000256" key="5">
    <source>
        <dbReference type="ARBA" id="ARBA00022917"/>
    </source>
</evidence>
<dbReference type="GO" id="GO:0006425">
    <property type="term" value="P:glutaminyl-tRNA aminoacylation"/>
    <property type="evidence" value="ECO:0007669"/>
    <property type="project" value="InterPro"/>
</dbReference>
<feature type="domain" description="Glutamyl/glutaminyl-tRNA synthetase class Ib anti-codon binding" evidence="9">
    <location>
        <begin position="350"/>
        <end position="450"/>
    </location>
</feature>
<dbReference type="InterPro" id="IPR001412">
    <property type="entry name" value="aa-tRNA-synth_I_CS"/>
</dbReference>
<sequence length="573" mass="65242">MTKPDTADNENTDAPPERLDFVRQIVADDCTSGKWDGRVVTRFPPEPNGYLHIGHAKSICLNFGIAAEFGGACHLRFDDTNPVAEEEEYVHSIQQDVRWLGWDWGEHLYFASDYFGQLYEWAVQLVEAGKAYVDDQSAEQVSANRGTLTSPGTDSPYRDRSVEENLDLLTRMKAGEFPDGSRVLRAKIDMASPNVLLRDPVMYRIMHTPHHRTGDAWCIYATYDWAHGQSDSIERVTNSICTLEFENHRPLYDWYLDALGVYHPQQTEFARLNLTYTIMSKRKLLRLVEERLVSGWDDPRLPTIQGLRRRGYTPVAIREFCKTVGVAKFNSTIDVALLEHCLRQDLNKHSPRRMAVLDPIKVVIDNYPEAQVEQLDAINNPEDPSAGTRQTPFSREFYIEREDFMEDPPRKFFRLTPGREVRLRYAYFITCTDVVKDADGNVVELHCTYDPATRGGDSPDGRKVKGTLHWVSAAEAIPAEVRLYDHLFTTEDPEDVAEGEDFTANLNPDSLVTLTGCMLEPSLAAAEPGSRYQFERKGYFCVDPDSAADKPIFNRTVTLKDTWAKLKKKGKTH</sequence>
<dbReference type="EMBL" id="LAZR01000026">
    <property type="protein sequence ID" value="KKO03539.1"/>
    <property type="molecule type" value="Genomic_DNA"/>
</dbReference>
<dbReference type="HAMAP" id="MF_00126">
    <property type="entry name" value="Gln_tRNA_synth"/>
    <property type="match status" value="1"/>
</dbReference>
<dbReference type="SUPFAM" id="SSF52374">
    <property type="entry name" value="Nucleotidylyl transferase"/>
    <property type="match status" value="1"/>
</dbReference>
<dbReference type="SUPFAM" id="SSF50715">
    <property type="entry name" value="Ribosomal protein L25-like"/>
    <property type="match status" value="1"/>
</dbReference>
<feature type="region of interest" description="Disordered" evidence="7">
    <location>
        <begin position="140"/>
        <end position="159"/>
    </location>
</feature>
<dbReference type="InterPro" id="IPR022861">
    <property type="entry name" value="Gln_tRNA_ligase_bac"/>
</dbReference>
<dbReference type="Gene3D" id="2.40.240.10">
    <property type="entry name" value="Ribosomal Protein L25, Chain P"/>
    <property type="match status" value="2"/>
</dbReference>
<feature type="compositionally biased region" description="Polar residues" evidence="7">
    <location>
        <begin position="140"/>
        <end position="153"/>
    </location>
</feature>
<dbReference type="PANTHER" id="PTHR43097:SF5">
    <property type="entry name" value="GLUTAMATE--TRNA LIGASE"/>
    <property type="match status" value="1"/>
</dbReference>
<keyword evidence="5" id="KW-0648">Protein biosynthesis</keyword>
<evidence type="ECO:0000259" key="10">
    <source>
        <dbReference type="Pfam" id="PF20974"/>
    </source>
</evidence>
<evidence type="ECO:0000313" key="11">
    <source>
        <dbReference type="EMBL" id="KKO03539.1"/>
    </source>
</evidence>
<dbReference type="InterPro" id="IPR004514">
    <property type="entry name" value="Gln-tRNA-synth"/>
</dbReference>
<dbReference type="PANTHER" id="PTHR43097">
    <property type="entry name" value="GLUTAMINE-TRNA LIGASE"/>
    <property type="match status" value="1"/>
</dbReference>
<dbReference type="InterPro" id="IPR050132">
    <property type="entry name" value="Gln/Glu-tRNA_Ligase"/>
</dbReference>
<dbReference type="AlphaFoldDB" id="A0A0F9YGL5"/>
<keyword evidence="1" id="KW-0963">Cytoplasm</keyword>
<dbReference type="InterPro" id="IPR020058">
    <property type="entry name" value="Glu/Gln-tRNA-synth_Ib_cat-dom"/>
</dbReference>
<dbReference type="InterPro" id="IPR011035">
    <property type="entry name" value="Ribosomal_bL25/Gln-tRNA_synth"/>
</dbReference>
<evidence type="ECO:0008006" key="12">
    <source>
        <dbReference type="Google" id="ProtNLM"/>
    </source>
</evidence>
<dbReference type="Pfam" id="PF00749">
    <property type="entry name" value="tRNA-synt_1c"/>
    <property type="match status" value="1"/>
</dbReference>
<feature type="domain" description="Glutamyl/glutaminyl-tRNA synthetase class Ib catalytic" evidence="8">
    <location>
        <begin position="39"/>
        <end position="347"/>
    </location>
</feature>
<dbReference type="NCBIfam" id="NF011291">
    <property type="entry name" value="PRK14703.1"/>
    <property type="match status" value="1"/>
</dbReference>
<dbReference type="InterPro" id="IPR049437">
    <property type="entry name" value="tRNA-synt_1c_C2"/>
</dbReference>
<gene>
    <name evidence="11" type="ORF">LCGC14_0094640</name>
</gene>
<accession>A0A0F9YGL5</accession>